<evidence type="ECO:0000313" key="1">
    <source>
        <dbReference type="EMBL" id="MBJ6751842.1"/>
    </source>
</evidence>
<evidence type="ECO:0000313" key="2">
    <source>
        <dbReference type="Proteomes" id="UP000614714"/>
    </source>
</evidence>
<keyword evidence="2" id="KW-1185">Reference proteome</keyword>
<gene>
    <name evidence="1" type="ORF">JFN91_16615</name>
</gene>
<dbReference type="Proteomes" id="UP000614714">
    <property type="component" value="Unassembled WGS sequence"/>
</dbReference>
<name>A0ABS0YHN4_9BACT</name>
<reference evidence="1 2" key="1">
    <citation type="submission" date="2020-12" db="EMBL/GenBank/DDBJ databases">
        <title>Geomonas sp. Red421, isolated from paddy soil.</title>
        <authorList>
            <person name="Xu Z."/>
            <person name="Zhang Z."/>
            <person name="Masuda Y."/>
            <person name="Itoh H."/>
            <person name="Senoo K."/>
        </authorList>
    </citation>
    <scope>NUCLEOTIDE SEQUENCE [LARGE SCALE GENOMIC DNA]</scope>
    <source>
        <strain evidence="1 2">Red421</strain>
    </source>
</reference>
<dbReference type="Gene3D" id="3.40.50.200">
    <property type="entry name" value="Peptidase S8/S53 domain"/>
    <property type="match status" value="1"/>
</dbReference>
<protein>
    <submittedName>
        <fullName evidence="1">S8 family serine peptidase</fullName>
    </submittedName>
</protein>
<comment type="caution">
    <text evidence="1">The sequence shown here is derived from an EMBL/GenBank/DDBJ whole genome shotgun (WGS) entry which is preliminary data.</text>
</comment>
<organism evidence="1 2">
    <name type="scientific">Geomonas anaerohicana</name>
    <dbReference type="NCBI Taxonomy" id="2798583"/>
    <lineage>
        <taxon>Bacteria</taxon>
        <taxon>Pseudomonadati</taxon>
        <taxon>Thermodesulfobacteriota</taxon>
        <taxon>Desulfuromonadia</taxon>
        <taxon>Geobacterales</taxon>
        <taxon>Geobacteraceae</taxon>
        <taxon>Geomonas</taxon>
    </lineage>
</organism>
<dbReference type="InterPro" id="IPR036852">
    <property type="entry name" value="Peptidase_S8/S53_dom_sf"/>
</dbReference>
<accession>A0ABS0YHN4</accession>
<sequence>MATPNATGVAAQYLQLNPAATPAGVAAALTGNATTGAVGNAGKKSANLLLFTDY</sequence>
<proteinExistence type="predicted"/>
<dbReference type="EMBL" id="JAEMHL010000009">
    <property type="protein sequence ID" value="MBJ6751842.1"/>
    <property type="molecule type" value="Genomic_DNA"/>
</dbReference>
<dbReference type="SUPFAM" id="SSF52743">
    <property type="entry name" value="Subtilisin-like"/>
    <property type="match status" value="1"/>
</dbReference>